<dbReference type="SUPFAM" id="SSF53474">
    <property type="entry name" value="alpha/beta-Hydrolases"/>
    <property type="match status" value="1"/>
</dbReference>
<reference evidence="2 3" key="1">
    <citation type="submission" date="2015-07" db="EMBL/GenBank/DDBJ databases">
        <title>Comparative genomics of the Sigatoka disease complex on banana suggests a link between parallel evolutionary changes in Pseudocercospora fijiensis and Pseudocercospora eumusae and increased virulence on the banana host.</title>
        <authorList>
            <person name="Chang T.-C."/>
            <person name="Salvucci A."/>
            <person name="Crous P.W."/>
            <person name="Stergiopoulos I."/>
        </authorList>
    </citation>
    <scope>NUCLEOTIDE SEQUENCE [LARGE SCALE GENOMIC DNA]</scope>
    <source>
        <strain evidence="2 3">CBS 114824</strain>
    </source>
</reference>
<dbReference type="Gene3D" id="3.40.50.1820">
    <property type="entry name" value="alpha/beta hydrolase"/>
    <property type="match status" value="1"/>
</dbReference>
<dbReference type="AlphaFoldDB" id="A0A139HUJ3"/>
<dbReference type="EMBL" id="LFZN01000008">
    <property type="protein sequence ID" value="KXT06089.1"/>
    <property type="molecule type" value="Genomic_DNA"/>
</dbReference>
<proteinExistence type="predicted"/>
<evidence type="ECO:0000313" key="2">
    <source>
        <dbReference type="EMBL" id="KXT06089.1"/>
    </source>
</evidence>
<gene>
    <name evidence="2" type="ORF">AC578_1421</name>
</gene>
<accession>A0A139HUJ3</accession>
<dbReference type="STRING" id="321146.A0A139HUJ3"/>
<evidence type="ECO:0000313" key="3">
    <source>
        <dbReference type="Proteomes" id="UP000070133"/>
    </source>
</evidence>
<dbReference type="PANTHER" id="PTHR37017">
    <property type="entry name" value="AB HYDROLASE-1 DOMAIN-CONTAINING PROTEIN-RELATED"/>
    <property type="match status" value="1"/>
</dbReference>
<dbReference type="OrthoDB" id="408373at2759"/>
<dbReference type="Proteomes" id="UP000070133">
    <property type="component" value="Unassembled WGS sequence"/>
</dbReference>
<name>A0A139HUJ3_9PEZI</name>
<comment type="caution">
    <text evidence="2">The sequence shown here is derived from an EMBL/GenBank/DDBJ whole genome shotgun (WGS) entry which is preliminary data.</text>
</comment>
<organism evidence="2 3">
    <name type="scientific">Pseudocercospora eumusae</name>
    <dbReference type="NCBI Taxonomy" id="321146"/>
    <lineage>
        <taxon>Eukaryota</taxon>
        <taxon>Fungi</taxon>
        <taxon>Dikarya</taxon>
        <taxon>Ascomycota</taxon>
        <taxon>Pezizomycotina</taxon>
        <taxon>Dothideomycetes</taxon>
        <taxon>Dothideomycetidae</taxon>
        <taxon>Mycosphaerellales</taxon>
        <taxon>Mycosphaerellaceae</taxon>
        <taxon>Pseudocercospora</taxon>
    </lineage>
</organism>
<sequence length="248" mass="27359">MSSNTTIVLVHGAWCKPSIFSPLLPYLSRYNTIAPALPSVGCAPDSESMSSWQPDIRAASDAILQALQRSPDEKVVLVSHSYGSIVCSEALQYVPVADRSRVRHVLLQGVLVDVGQAVALDPTQPPPPTWRVENGLCWPGMPKEALLHDLSEEEKEKWLKELDYVPELVGHQPLTYAAQYDFKTTYVIAEDDRVLPAEIQELLVATSNDKGAGIQVEKVNCGHMTFIRMPEKIADIIKKVAEDGQWTG</sequence>
<dbReference type="InterPro" id="IPR052897">
    <property type="entry name" value="Sec-Metab_Biosynth_Hydrolase"/>
</dbReference>
<evidence type="ECO:0000259" key="1">
    <source>
        <dbReference type="Pfam" id="PF12697"/>
    </source>
</evidence>
<dbReference type="Pfam" id="PF12697">
    <property type="entry name" value="Abhydrolase_6"/>
    <property type="match status" value="1"/>
</dbReference>
<dbReference type="PANTHER" id="PTHR37017:SF11">
    <property type="entry name" value="ESTERASE_LIPASE_THIOESTERASE DOMAIN-CONTAINING PROTEIN"/>
    <property type="match status" value="1"/>
</dbReference>
<dbReference type="InterPro" id="IPR029058">
    <property type="entry name" value="AB_hydrolase_fold"/>
</dbReference>
<dbReference type="InterPro" id="IPR000073">
    <property type="entry name" value="AB_hydrolase_1"/>
</dbReference>
<feature type="domain" description="AB hydrolase-1" evidence="1">
    <location>
        <begin position="7"/>
        <end position="235"/>
    </location>
</feature>
<protein>
    <recommendedName>
        <fullName evidence="1">AB hydrolase-1 domain-containing protein</fullName>
    </recommendedName>
</protein>
<keyword evidence="3" id="KW-1185">Reference proteome</keyword>